<dbReference type="EMBL" id="JAEUBE010000158">
    <property type="protein sequence ID" value="KAH3668180.1"/>
    <property type="molecule type" value="Genomic_DNA"/>
</dbReference>
<dbReference type="OrthoDB" id="3987294at2759"/>
<dbReference type="Proteomes" id="UP000769157">
    <property type="component" value="Unassembled WGS sequence"/>
</dbReference>
<feature type="compositionally biased region" description="Basic and acidic residues" evidence="1">
    <location>
        <begin position="673"/>
        <end position="713"/>
    </location>
</feature>
<dbReference type="RefSeq" id="XP_046062594.1">
    <property type="nucleotide sequence ID" value="XM_046202749.1"/>
</dbReference>
<accession>A0A9P8T7H4</accession>
<keyword evidence="3" id="KW-1185">Reference proteome</keyword>
<reference evidence="2" key="1">
    <citation type="journal article" date="2021" name="Open Biol.">
        <title>Shared evolutionary footprints suggest mitochondrial oxidative damage underlies multiple complex I losses in fungi.</title>
        <authorList>
            <person name="Schikora-Tamarit M.A."/>
            <person name="Marcet-Houben M."/>
            <person name="Nosek J."/>
            <person name="Gabaldon T."/>
        </authorList>
    </citation>
    <scope>NUCLEOTIDE SEQUENCE</scope>
    <source>
        <strain evidence="2">CBS6075</strain>
    </source>
</reference>
<evidence type="ECO:0000256" key="1">
    <source>
        <dbReference type="SAM" id="MobiDB-lite"/>
    </source>
</evidence>
<feature type="compositionally biased region" description="Polar residues" evidence="1">
    <location>
        <begin position="734"/>
        <end position="748"/>
    </location>
</feature>
<organism evidence="2 3">
    <name type="scientific">Ogataea philodendri</name>
    <dbReference type="NCBI Taxonomy" id="1378263"/>
    <lineage>
        <taxon>Eukaryota</taxon>
        <taxon>Fungi</taxon>
        <taxon>Dikarya</taxon>
        <taxon>Ascomycota</taxon>
        <taxon>Saccharomycotina</taxon>
        <taxon>Pichiomycetes</taxon>
        <taxon>Pichiales</taxon>
        <taxon>Pichiaceae</taxon>
        <taxon>Ogataea</taxon>
    </lineage>
</organism>
<evidence type="ECO:0000313" key="3">
    <source>
        <dbReference type="Proteomes" id="UP000769157"/>
    </source>
</evidence>
<dbReference type="GeneID" id="70233901"/>
<gene>
    <name evidence="2" type="ORF">OGAPHI_001934</name>
</gene>
<proteinExistence type="predicted"/>
<dbReference type="AlphaFoldDB" id="A0A9P8T7H4"/>
<protein>
    <submittedName>
        <fullName evidence="2">Uncharacterized protein</fullName>
    </submittedName>
</protein>
<reference evidence="2" key="2">
    <citation type="submission" date="2021-01" db="EMBL/GenBank/DDBJ databases">
        <authorList>
            <person name="Schikora-Tamarit M.A."/>
        </authorList>
    </citation>
    <scope>NUCLEOTIDE SEQUENCE</scope>
    <source>
        <strain evidence="2">CBS6075</strain>
    </source>
</reference>
<sequence length="748" mass="83469">MTRRWFSTSFVRGNNTNQSNLNPHSYFYKVLAVPFLKVSAVSLATFYGMKYLWKFLDEDEQKVTERAKTLGNDVRLDVTVVVLQSQHKATLGLDHLGHHIVDQSVLVPDTFGLELRLIVSVVDLLENVLESTVVLLENGVLGGHVQRKLFVQGHLEGRVCKATDTFVSIVHGESDTGSLVVEDLEHLGFVAVCWRVHELETSCSRNHQVSGFVLVSMGVSTNDDWLFPARNQSWDLDSARLVSANDDWLSKDSTTQDVSDDSKVVVLEINVQVRKNQFLLNDVPDDSGHFVSVKLHNGLLDLDFVQGPGGAGEVPGASQNSLERLHWCDRPGVEKKVLHKLNKLEKVANRVVVQPAEILLAVSGSNLLLLQELVLLRLGVDDVLVSDKVGLFWLDSLGSHDNLVSEQRDQKHWNTDVRGNKRLVIEAGNEHVERFGNRDQAAEEQGEPGSVWLQRSVVDKLLSIVTLGLHSSGEVEVGHQDGDPGEQTKDGHHVNEVVEDLGRGRRAHHEGKQTESTCEHQCINRNTVLVSSREESWEHAVGSQSVNVSGCNVEIRIGGREDEDQNTGVDQMRQSTDISVIDGHHEWRGAHVEHKDTVEGQSDSLLDGVSWVSSFTESDTNQFCTEVGENSSHHDGPETSKLCGSLVLDVGVCSKSTWVVPESEANSVVSWRSTEHDTKQQDNKTEHRKNFQRRKPELELTEELDTKVVDDHHHNKKYGNPDSRVDPFRGNPVLHNQRTSNHLIRSDN</sequence>
<feature type="region of interest" description="Disordered" evidence="1">
    <location>
        <begin position="670"/>
        <end position="748"/>
    </location>
</feature>
<comment type="caution">
    <text evidence="2">The sequence shown here is derived from an EMBL/GenBank/DDBJ whole genome shotgun (WGS) entry which is preliminary data.</text>
</comment>
<name>A0A9P8T7H4_9ASCO</name>
<evidence type="ECO:0000313" key="2">
    <source>
        <dbReference type="EMBL" id="KAH3668180.1"/>
    </source>
</evidence>